<dbReference type="GeneID" id="97141338"/>
<organism evidence="3 4">
    <name type="scientific">Aneurinibacillus thermoaerophilus</name>
    <dbReference type="NCBI Taxonomy" id="143495"/>
    <lineage>
        <taxon>Bacteria</taxon>
        <taxon>Bacillati</taxon>
        <taxon>Bacillota</taxon>
        <taxon>Bacilli</taxon>
        <taxon>Bacillales</taxon>
        <taxon>Paenibacillaceae</taxon>
        <taxon>Aneurinibacillus group</taxon>
        <taxon>Aneurinibacillus</taxon>
    </lineage>
</organism>
<dbReference type="Proteomes" id="UP000826616">
    <property type="component" value="Chromosome"/>
</dbReference>
<feature type="compositionally biased region" description="Basic and acidic residues" evidence="1">
    <location>
        <begin position="1"/>
        <end position="20"/>
    </location>
</feature>
<gene>
    <name evidence="2" type="ORF">K3F53_08150</name>
    <name evidence="3" type="ORF">SAMN04489735_1003123</name>
</gene>
<evidence type="ECO:0000313" key="5">
    <source>
        <dbReference type="Proteomes" id="UP000826616"/>
    </source>
</evidence>
<dbReference type="EMBL" id="CP080764">
    <property type="protein sequence ID" value="QYY44138.1"/>
    <property type="molecule type" value="Genomic_DNA"/>
</dbReference>
<protein>
    <submittedName>
        <fullName evidence="3">Uncharacterized protein</fullName>
    </submittedName>
</protein>
<sequence length="58" mass="6794">MNHQAEELRKESEEISRGIDRVFAQRTPEQKQQELARLIEAAHRLLGNARRVKGGERR</sequence>
<evidence type="ECO:0000313" key="4">
    <source>
        <dbReference type="Proteomes" id="UP000198956"/>
    </source>
</evidence>
<proteinExistence type="predicted"/>
<accession>A0A1G7XBX6</accession>
<reference evidence="3 4" key="1">
    <citation type="submission" date="2016-10" db="EMBL/GenBank/DDBJ databases">
        <authorList>
            <person name="de Groot N.N."/>
        </authorList>
    </citation>
    <scope>NUCLEOTIDE SEQUENCE [LARGE SCALE GENOMIC DNA]</scope>
    <source>
        <strain evidence="3 4">L 420-91</strain>
    </source>
</reference>
<dbReference type="EMBL" id="FNDE01000003">
    <property type="protein sequence ID" value="SDG81577.1"/>
    <property type="molecule type" value="Genomic_DNA"/>
</dbReference>
<dbReference type="RefSeq" id="WP_156424052.1">
    <property type="nucleotide sequence ID" value="NZ_CP080764.1"/>
</dbReference>
<name>A0A1G7XBX6_ANETH</name>
<reference evidence="2 5" key="2">
    <citation type="submission" date="2021-08" db="EMBL/GenBank/DDBJ databases">
        <title>Complete genome sequence of the strain Aneurinibacillus thermoaerophilus CCM 8960.</title>
        <authorList>
            <person name="Musilova J."/>
            <person name="Kourilova X."/>
            <person name="Pernicova I."/>
            <person name="Bezdicek M."/>
            <person name="Lengerova M."/>
            <person name="Obruca S."/>
            <person name="Sedlar K."/>
        </authorList>
    </citation>
    <scope>NUCLEOTIDE SEQUENCE [LARGE SCALE GENOMIC DNA]</scope>
    <source>
        <strain evidence="2 5">CCM 8960</strain>
    </source>
</reference>
<evidence type="ECO:0000313" key="2">
    <source>
        <dbReference type="EMBL" id="QYY44138.1"/>
    </source>
</evidence>
<keyword evidence="5" id="KW-1185">Reference proteome</keyword>
<evidence type="ECO:0000256" key="1">
    <source>
        <dbReference type="SAM" id="MobiDB-lite"/>
    </source>
</evidence>
<feature type="region of interest" description="Disordered" evidence="1">
    <location>
        <begin position="1"/>
        <end position="30"/>
    </location>
</feature>
<dbReference type="Proteomes" id="UP000198956">
    <property type="component" value="Unassembled WGS sequence"/>
</dbReference>
<dbReference type="AlphaFoldDB" id="A0A1G7XBX6"/>
<evidence type="ECO:0000313" key="3">
    <source>
        <dbReference type="EMBL" id="SDG81577.1"/>
    </source>
</evidence>